<keyword evidence="1" id="KW-1133">Transmembrane helix</keyword>
<feature type="transmembrane region" description="Helical" evidence="1">
    <location>
        <begin position="37"/>
        <end position="53"/>
    </location>
</feature>
<dbReference type="RefSeq" id="WP_377960452.1">
    <property type="nucleotide sequence ID" value="NZ_JBHZOL010000004.1"/>
</dbReference>
<comment type="caution">
    <text evidence="2">The sequence shown here is derived from an EMBL/GenBank/DDBJ whole genome shotgun (WGS) entry which is preliminary data.</text>
</comment>
<sequence>MANWQLALGFVAGGIYFLGFVPYLVTIYQGKTRPNRASWWIWSVVGWILVLSYESSAAESINSLWVPAAAAACHLIIALVSLKYGEGGWSRFDRACLLAAGVSLLLWWRFDAPLIALFTNLAIDFSGALPTIRKTYLRPDTEEGLPWFLFWLASLLNLFAIERFSLELFAYPFYLFCIPSIVLFLLISAKFNWRPSQPPQEKYKGFNRELER</sequence>
<reference evidence="2 3" key="1">
    <citation type="submission" date="2024-10" db="EMBL/GenBank/DDBJ databases">
        <authorList>
            <person name="Ratan Roy A."/>
            <person name="Morales Sandoval P.H."/>
            <person name="De Los Santos Villalobos S."/>
            <person name="Chakraborty S."/>
            <person name="Mukherjee J."/>
        </authorList>
    </citation>
    <scope>NUCLEOTIDE SEQUENCE [LARGE SCALE GENOMIC DNA]</scope>
    <source>
        <strain evidence="2 3">S1</strain>
    </source>
</reference>
<keyword evidence="1" id="KW-0472">Membrane</keyword>
<dbReference type="Proteomes" id="UP001600165">
    <property type="component" value="Unassembled WGS sequence"/>
</dbReference>
<keyword evidence="3" id="KW-1185">Reference proteome</keyword>
<evidence type="ECO:0000256" key="1">
    <source>
        <dbReference type="SAM" id="Phobius"/>
    </source>
</evidence>
<feature type="transmembrane region" description="Helical" evidence="1">
    <location>
        <begin position="144"/>
        <end position="161"/>
    </location>
</feature>
<keyword evidence="1" id="KW-0812">Transmembrane</keyword>
<accession>A0ABW6I9I2</accession>
<feature type="transmembrane region" description="Helical" evidence="1">
    <location>
        <begin position="92"/>
        <end position="108"/>
    </location>
</feature>
<feature type="transmembrane region" description="Helical" evidence="1">
    <location>
        <begin position="173"/>
        <end position="193"/>
    </location>
</feature>
<name>A0ABW6I9I2_9CYAN</name>
<organism evidence="2 3">
    <name type="scientific">Almyronema epifaneia S1</name>
    <dbReference type="NCBI Taxonomy" id="2991925"/>
    <lineage>
        <taxon>Bacteria</taxon>
        <taxon>Bacillati</taxon>
        <taxon>Cyanobacteriota</taxon>
        <taxon>Cyanophyceae</taxon>
        <taxon>Nodosilineales</taxon>
        <taxon>Nodosilineaceae</taxon>
        <taxon>Almyronema</taxon>
        <taxon>Almyronema epifaneia</taxon>
    </lineage>
</organism>
<dbReference type="EMBL" id="JBHZOL010000004">
    <property type="protein sequence ID" value="MFE4104813.1"/>
    <property type="molecule type" value="Genomic_DNA"/>
</dbReference>
<evidence type="ECO:0000313" key="3">
    <source>
        <dbReference type="Proteomes" id="UP001600165"/>
    </source>
</evidence>
<gene>
    <name evidence="2" type="ORF">ACFVKH_00900</name>
</gene>
<protein>
    <submittedName>
        <fullName evidence="2">Uncharacterized protein</fullName>
    </submittedName>
</protein>
<evidence type="ECO:0000313" key="2">
    <source>
        <dbReference type="EMBL" id="MFE4104813.1"/>
    </source>
</evidence>
<feature type="transmembrane region" description="Helical" evidence="1">
    <location>
        <begin position="6"/>
        <end position="25"/>
    </location>
</feature>
<proteinExistence type="predicted"/>
<feature type="transmembrane region" description="Helical" evidence="1">
    <location>
        <begin position="65"/>
        <end position="85"/>
    </location>
</feature>